<name>A0A8S5SUF4_9CAUD</name>
<proteinExistence type="predicted"/>
<reference evidence="1" key="1">
    <citation type="journal article" date="2021" name="Proc. Natl. Acad. Sci. U.S.A.">
        <title>A Catalog of Tens of Thousands of Viruses from Human Metagenomes Reveals Hidden Associations with Chronic Diseases.</title>
        <authorList>
            <person name="Tisza M.J."/>
            <person name="Buck C.B."/>
        </authorList>
    </citation>
    <scope>NUCLEOTIDE SEQUENCE</scope>
    <source>
        <strain evidence="1">CtKwY15</strain>
    </source>
</reference>
<sequence>MVTLHFELELADNGVIVRNTDDKTLSVYQEQKSDKGDANRYVDRALYDEVFAVIRDLILFGTAENQPKDKYKLKIEIR</sequence>
<organism evidence="1">
    <name type="scientific">Siphoviridae sp. ctKwY15</name>
    <dbReference type="NCBI Taxonomy" id="2827843"/>
    <lineage>
        <taxon>Viruses</taxon>
        <taxon>Duplodnaviria</taxon>
        <taxon>Heunggongvirae</taxon>
        <taxon>Uroviricota</taxon>
        <taxon>Caudoviricetes</taxon>
    </lineage>
</organism>
<dbReference type="EMBL" id="BK032679">
    <property type="protein sequence ID" value="DAF54435.1"/>
    <property type="molecule type" value="Genomic_DNA"/>
</dbReference>
<accession>A0A8S5SUF4</accession>
<evidence type="ECO:0000313" key="1">
    <source>
        <dbReference type="EMBL" id="DAF54435.1"/>
    </source>
</evidence>
<protein>
    <submittedName>
        <fullName evidence="1">Uncharacterized protein</fullName>
    </submittedName>
</protein>